<gene>
    <name evidence="1" type="ORF">K8V01_03720</name>
</gene>
<evidence type="ECO:0000313" key="1">
    <source>
        <dbReference type="EMBL" id="HJG86120.1"/>
    </source>
</evidence>
<reference evidence="1" key="1">
    <citation type="journal article" date="2021" name="PeerJ">
        <title>Extensive microbial diversity within the chicken gut microbiome revealed by metagenomics and culture.</title>
        <authorList>
            <person name="Gilroy R."/>
            <person name="Ravi A."/>
            <person name="Getino M."/>
            <person name="Pursley I."/>
            <person name="Horton D.L."/>
            <person name="Alikhan N.F."/>
            <person name="Baker D."/>
            <person name="Gharbi K."/>
            <person name="Hall N."/>
            <person name="Watson M."/>
            <person name="Adriaenssens E.M."/>
            <person name="Foster-Nyarko E."/>
            <person name="Jarju S."/>
            <person name="Secka A."/>
            <person name="Antonio M."/>
            <person name="Oren A."/>
            <person name="Chaudhuri R.R."/>
            <person name="La Ragione R."/>
            <person name="Hildebrand F."/>
            <person name="Pallen M.J."/>
        </authorList>
    </citation>
    <scope>NUCLEOTIDE SEQUENCE</scope>
    <source>
        <strain evidence="1">CHK179-5677</strain>
    </source>
</reference>
<organism evidence="1 2">
    <name type="scientific">Pseudoflavonifractor capillosus</name>
    <dbReference type="NCBI Taxonomy" id="106588"/>
    <lineage>
        <taxon>Bacteria</taxon>
        <taxon>Bacillati</taxon>
        <taxon>Bacillota</taxon>
        <taxon>Clostridia</taxon>
        <taxon>Eubacteriales</taxon>
        <taxon>Oscillospiraceae</taxon>
        <taxon>Pseudoflavonifractor</taxon>
    </lineage>
</organism>
<accession>A0A921SRQ5</accession>
<name>A0A921SRQ5_9FIRM</name>
<reference evidence="1" key="2">
    <citation type="submission" date="2021-09" db="EMBL/GenBank/DDBJ databases">
        <authorList>
            <person name="Gilroy R."/>
        </authorList>
    </citation>
    <scope>NUCLEOTIDE SEQUENCE</scope>
    <source>
        <strain evidence="1">CHK179-5677</strain>
    </source>
</reference>
<sequence>MDLQPLYEVQERLEHTAVAGTGILNEDFRLRRAREGLAPLAAASPVFAKISAGLDALLSAPAEKRGGALLDVLALVDAVAYTQASAGMDGALEPLPPGTGACRQVSYGQLRPLLEALTGTGGGRMAAVQEAFQAHPEYFDDYRVLPALVSGLGDSYGELADLNAAILARQGPDILPLLEAGFDPAGGRAMARRVEVMERAAGARASGFFTAQLPRAKKEVRLALIAALGCDPSNGAALLELCRTERKGAARDLAHQALARLDIPEGEAYLAEQAEQDPDKLLELLQGVSSRTASRITARLFEETLDRMEADPEAVLPQETWRRLKALCQTLEGKDGPEVQALYRRLAGLTERQLDRQATGESGKPERLRFSCFDMEPLGSFRLRAALALCRTIVTGGDRALCQLAMELQDRAGEDFLAPALAARLLTKAPADSYAWAERQLLKTGLLGARVRQEAIRPFRHVLCSLCWDGQEGAYRWAVGAVPAAAPPVAIPPLDTRWFSLLARAGGGLDGALLNLLEGRRLPDLAGEVSAYLYRTALKSPYYGQVQQIVRILAESGWTDWGGFAVQWARKNSGGPAQWEMMSLLEQLPVPPEEKAEQLRELDRLVQEKKLKVQRGYWPASVAARYLEKWEQEALRRGEEQHG</sequence>
<comment type="caution">
    <text evidence="1">The sequence shown here is derived from an EMBL/GenBank/DDBJ whole genome shotgun (WGS) entry which is preliminary data.</text>
</comment>
<dbReference type="Proteomes" id="UP000760668">
    <property type="component" value="Unassembled WGS sequence"/>
</dbReference>
<dbReference type="AlphaFoldDB" id="A0A921SRQ5"/>
<evidence type="ECO:0008006" key="3">
    <source>
        <dbReference type="Google" id="ProtNLM"/>
    </source>
</evidence>
<dbReference type="RefSeq" id="WP_295369512.1">
    <property type="nucleotide sequence ID" value="NZ_DYUC01000028.1"/>
</dbReference>
<proteinExistence type="predicted"/>
<dbReference type="EMBL" id="DYUC01000028">
    <property type="protein sequence ID" value="HJG86120.1"/>
    <property type="molecule type" value="Genomic_DNA"/>
</dbReference>
<protein>
    <recommendedName>
        <fullName evidence="3">HEAT repeat domain-containing protein</fullName>
    </recommendedName>
</protein>
<evidence type="ECO:0000313" key="2">
    <source>
        <dbReference type="Proteomes" id="UP000760668"/>
    </source>
</evidence>